<evidence type="ECO:0000313" key="3">
    <source>
        <dbReference type="EMBL" id="MCY1721112.1"/>
    </source>
</evidence>
<dbReference type="Gene3D" id="2.30.30.140">
    <property type="match status" value="1"/>
</dbReference>
<evidence type="ECO:0000256" key="1">
    <source>
        <dbReference type="ARBA" id="ARBA00006018"/>
    </source>
</evidence>
<dbReference type="AlphaFoldDB" id="A0A9X3F795"/>
<dbReference type="EMBL" id="JAPOHD010000027">
    <property type="protein sequence ID" value="MCY1721112.1"/>
    <property type="molecule type" value="Genomic_DNA"/>
</dbReference>
<dbReference type="InterPro" id="IPR001109">
    <property type="entry name" value="Hydrogenase_HupF/HypC"/>
</dbReference>
<dbReference type="Proteomes" id="UP001145087">
    <property type="component" value="Unassembled WGS sequence"/>
</dbReference>
<accession>A0A9X3F795</accession>
<dbReference type="Pfam" id="PF01455">
    <property type="entry name" value="HupF_HypC"/>
    <property type="match status" value="1"/>
</dbReference>
<keyword evidence="4" id="KW-1185">Reference proteome</keyword>
<dbReference type="PANTHER" id="PTHR35177:SF2">
    <property type="entry name" value="HYDROGENASE MATURATION FACTOR HYBG"/>
    <property type="match status" value="1"/>
</dbReference>
<evidence type="ECO:0000256" key="2">
    <source>
        <dbReference type="SAM" id="Coils"/>
    </source>
</evidence>
<sequence>MCLSVPAKILSINGDRARVSLGGAEYNAALNLVDDVIVGDYVLLHSGFAIQKIDEEEAMETMRLLNEVLEKEKEDENETGHGRDVN</sequence>
<dbReference type="PANTHER" id="PTHR35177">
    <property type="entry name" value="HYDROGENASE MATURATION FACTOR HYBG"/>
    <property type="match status" value="1"/>
</dbReference>
<dbReference type="GO" id="GO:1902670">
    <property type="term" value="F:carbon dioxide binding"/>
    <property type="evidence" value="ECO:0007669"/>
    <property type="project" value="TreeGrafter"/>
</dbReference>
<dbReference type="NCBIfam" id="TIGR00074">
    <property type="entry name" value="hypC_hupF"/>
    <property type="match status" value="1"/>
</dbReference>
<reference evidence="3" key="1">
    <citation type="submission" date="2022-11" db="EMBL/GenBank/DDBJ databases">
        <title>Marilongibacter aestuarii gen. nov., sp. nov., isolated from tidal flat sediment.</title>
        <authorList>
            <person name="Jiayan W."/>
        </authorList>
    </citation>
    <scope>NUCLEOTIDE SEQUENCE</scope>
    <source>
        <strain evidence="3">Z1-6</strain>
    </source>
</reference>
<gene>
    <name evidence="3" type="ORF">OU798_12210</name>
</gene>
<protein>
    <submittedName>
        <fullName evidence="3">HypC/HybG/HupF family hydrogenase formation chaperone</fullName>
    </submittedName>
</protein>
<dbReference type="GO" id="GO:0051604">
    <property type="term" value="P:protein maturation"/>
    <property type="evidence" value="ECO:0007669"/>
    <property type="project" value="TreeGrafter"/>
</dbReference>
<comment type="caution">
    <text evidence="3">The sequence shown here is derived from an EMBL/GenBank/DDBJ whole genome shotgun (WGS) entry which is preliminary data.</text>
</comment>
<keyword evidence="2" id="KW-0175">Coiled coil</keyword>
<name>A0A9X3F795_9BACT</name>
<feature type="coiled-coil region" evidence="2">
    <location>
        <begin position="52"/>
        <end position="79"/>
    </location>
</feature>
<dbReference type="GO" id="GO:0005506">
    <property type="term" value="F:iron ion binding"/>
    <property type="evidence" value="ECO:0007669"/>
    <property type="project" value="TreeGrafter"/>
</dbReference>
<comment type="similarity">
    <text evidence="1">Belongs to the HupF/HypC family.</text>
</comment>
<evidence type="ECO:0000313" key="4">
    <source>
        <dbReference type="Proteomes" id="UP001145087"/>
    </source>
</evidence>
<dbReference type="RefSeq" id="WP_343333446.1">
    <property type="nucleotide sequence ID" value="NZ_JAPOHD010000027.1"/>
</dbReference>
<organism evidence="3 4">
    <name type="scientific">Draconibacterium aestuarii</name>
    <dbReference type="NCBI Taxonomy" id="2998507"/>
    <lineage>
        <taxon>Bacteria</taxon>
        <taxon>Pseudomonadati</taxon>
        <taxon>Bacteroidota</taxon>
        <taxon>Bacteroidia</taxon>
        <taxon>Marinilabiliales</taxon>
        <taxon>Prolixibacteraceae</taxon>
        <taxon>Draconibacterium</taxon>
    </lineage>
</organism>
<dbReference type="SUPFAM" id="SSF159127">
    <property type="entry name" value="HupF/HypC-like"/>
    <property type="match status" value="1"/>
</dbReference>
<proteinExistence type="inferred from homology"/>
<dbReference type="PRINTS" id="PR00445">
    <property type="entry name" value="HUPFHYPC"/>
</dbReference>